<keyword evidence="8 9" id="KW-0472">Membrane</keyword>
<dbReference type="SMART" id="SM00382">
    <property type="entry name" value="AAA"/>
    <property type="match status" value="1"/>
</dbReference>
<dbReference type="GO" id="GO:0016887">
    <property type="term" value="F:ATP hydrolysis activity"/>
    <property type="evidence" value="ECO:0007669"/>
    <property type="project" value="InterPro"/>
</dbReference>
<evidence type="ECO:0000313" key="12">
    <source>
        <dbReference type="EMBL" id="AOZ96566.1"/>
    </source>
</evidence>
<dbReference type="KEGG" id="bhu:bhn_I1533"/>
<dbReference type="FunFam" id="3.40.50.300:FF:000854">
    <property type="entry name" value="Multidrug ABC transporter ATP-binding protein"/>
    <property type="match status" value="1"/>
</dbReference>
<keyword evidence="4 9" id="KW-0812">Transmembrane</keyword>
<evidence type="ECO:0000256" key="4">
    <source>
        <dbReference type="ARBA" id="ARBA00022692"/>
    </source>
</evidence>
<dbReference type="InterPro" id="IPR027417">
    <property type="entry name" value="P-loop_NTPase"/>
</dbReference>
<dbReference type="EMBL" id="CP017831">
    <property type="protein sequence ID" value="AOZ96566.1"/>
    <property type="molecule type" value="Genomic_DNA"/>
</dbReference>
<keyword evidence="13" id="KW-1185">Reference proteome</keyword>
<dbReference type="PANTHER" id="PTHR43394:SF1">
    <property type="entry name" value="ATP-BINDING CASSETTE SUB-FAMILY B MEMBER 10, MITOCHONDRIAL"/>
    <property type="match status" value="1"/>
</dbReference>
<feature type="transmembrane region" description="Helical" evidence="9">
    <location>
        <begin position="157"/>
        <end position="178"/>
    </location>
</feature>
<dbReference type="Pfam" id="PF00005">
    <property type="entry name" value="ABC_tran"/>
    <property type="match status" value="1"/>
</dbReference>
<name>A0A1D9P1V0_9FIRM</name>
<feature type="transmembrane region" description="Helical" evidence="9">
    <location>
        <begin position="133"/>
        <end position="151"/>
    </location>
</feature>
<dbReference type="GO" id="GO:0005524">
    <property type="term" value="F:ATP binding"/>
    <property type="evidence" value="ECO:0007669"/>
    <property type="project" value="UniProtKB-KW"/>
</dbReference>
<feature type="transmembrane region" description="Helical" evidence="9">
    <location>
        <begin position="20"/>
        <end position="40"/>
    </location>
</feature>
<evidence type="ECO:0000256" key="5">
    <source>
        <dbReference type="ARBA" id="ARBA00022741"/>
    </source>
</evidence>
<sequence length="574" mass="63334">MRKLLVYLNDYKKETILGPLFKLLEASFELMVPLVIAAMINDGIKTGNKEYIIKMSIILVLLCLVGFISAVTAQFFAAKAATGFAKKVKRALFDNIQKLSYTDMDQIGTSAMITRMTTDVNQVQQGVNMTIRLLLRSPFVVLGAMAMAFTIDTRLALIFLVTIVLLSVVVALIMGWSIPRYGKIQAGLDTVLRLTRENHSGVRVIRAFGLEDREVKNFNKQNNALMNLQKFVGSVSALMNPLTFGILNLAVAFLIYKGAIVVNSGDLSQGDMVALYDYMSQILVELIKFANLILTITKAIASGNRVQELLELKSSMEDGSTDSFEKTTEHVVFKNVSMRYAGDSEDSLENVDLVVNRGEKIGVIGGTGSGKSTFINLIPRFYDAREGTVLFDGKDVRQYKLDALREKIGIVPQKAVLFHGTIRDNIKWGKKDATDEEIYEALSIAQAKEIVDGKEGGLDFVVAQGGKNFSGGQKQRLTIARALVRKPEVLILDDSASALDYMTDKNLREAIANMPDPPTTFIVSQRTSAVSNCDKIVVLDNGKVAGIGRHDELLDNCDLYREIYDSQFKKEGAV</sequence>
<dbReference type="InterPro" id="IPR036640">
    <property type="entry name" value="ABC1_TM_sf"/>
</dbReference>
<dbReference type="OrthoDB" id="9762778at2"/>
<proteinExistence type="predicted"/>
<dbReference type="Gene3D" id="3.40.50.300">
    <property type="entry name" value="P-loop containing nucleotide triphosphate hydrolases"/>
    <property type="match status" value="1"/>
</dbReference>
<dbReference type="InterPro" id="IPR003593">
    <property type="entry name" value="AAA+_ATPase"/>
</dbReference>
<evidence type="ECO:0000256" key="8">
    <source>
        <dbReference type="ARBA" id="ARBA00023136"/>
    </source>
</evidence>
<evidence type="ECO:0000256" key="1">
    <source>
        <dbReference type="ARBA" id="ARBA00004651"/>
    </source>
</evidence>
<dbReference type="InterPro" id="IPR011527">
    <property type="entry name" value="ABC1_TM_dom"/>
</dbReference>
<dbReference type="PROSITE" id="PS50929">
    <property type="entry name" value="ABC_TM1F"/>
    <property type="match status" value="1"/>
</dbReference>
<reference evidence="13" key="1">
    <citation type="submission" date="2016-10" db="EMBL/GenBank/DDBJ databases">
        <title>The complete genome sequence of the rumen bacterium Butyrivibrio hungatei MB2003.</title>
        <authorList>
            <person name="Palevich N."/>
            <person name="Kelly W.J."/>
            <person name="Leahy S.C."/>
            <person name="Altermann E."/>
            <person name="Rakonjac J."/>
            <person name="Attwood G.T."/>
        </authorList>
    </citation>
    <scope>NUCLEOTIDE SEQUENCE [LARGE SCALE GENOMIC DNA]</scope>
    <source>
        <strain evidence="13">MB2003</strain>
    </source>
</reference>
<keyword evidence="2" id="KW-0813">Transport</keyword>
<dbReference type="RefSeq" id="WP_071176245.1">
    <property type="nucleotide sequence ID" value="NZ_CP017831.1"/>
</dbReference>
<dbReference type="CDD" id="cd18548">
    <property type="entry name" value="ABC_6TM_Tm287_like"/>
    <property type="match status" value="1"/>
</dbReference>
<feature type="domain" description="ABC transporter" evidence="10">
    <location>
        <begin position="331"/>
        <end position="566"/>
    </location>
</feature>
<evidence type="ECO:0000256" key="6">
    <source>
        <dbReference type="ARBA" id="ARBA00022840"/>
    </source>
</evidence>
<evidence type="ECO:0000256" key="9">
    <source>
        <dbReference type="SAM" id="Phobius"/>
    </source>
</evidence>
<evidence type="ECO:0000313" key="13">
    <source>
        <dbReference type="Proteomes" id="UP000179284"/>
    </source>
</evidence>
<dbReference type="PANTHER" id="PTHR43394">
    <property type="entry name" value="ATP-DEPENDENT PERMEASE MDL1, MITOCHONDRIAL"/>
    <property type="match status" value="1"/>
</dbReference>
<dbReference type="GO" id="GO:0015421">
    <property type="term" value="F:ABC-type oligopeptide transporter activity"/>
    <property type="evidence" value="ECO:0007669"/>
    <property type="project" value="TreeGrafter"/>
</dbReference>
<comment type="subcellular location">
    <subcellularLocation>
        <location evidence="1">Cell membrane</location>
        <topology evidence="1">Multi-pass membrane protein</topology>
    </subcellularLocation>
</comment>
<evidence type="ECO:0000256" key="2">
    <source>
        <dbReference type="ARBA" id="ARBA00022448"/>
    </source>
</evidence>
<accession>A0A1D9P1V0</accession>
<feature type="domain" description="ABC transmembrane type-1" evidence="11">
    <location>
        <begin position="16"/>
        <end position="298"/>
    </location>
</feature>
<dbReference type="Pfam" id="PF00664">
    <property type="entry name" value="ABC_membrane"/>
    <property type="match status" value="1"/>
</dbReference>
<evidence type="ECO:0000259" key="10">
    <source>
        <dbReference type="PROSITE" id="PS50893"/>
    </source>
</evidence>
<feature type="transmembrane region" description="Helical" evidence="9">
    <location>
        <begin position="52"/>
        <end position="77"/>
    </location>
</feature>
<keyword evidence="3" id="KW-1003">Cell membrane</keyword>
<dbReference type="InterPro" id="IPR039421">
    <property type="entry name" value="Type_1_exporter"/>
</dbReference>
<dbReference type="AlphaFoldDB" id="A0A1D9P1V0"/>
<evidence type="ECO:0000256" key="3">
    <source>
        <dbReference type="ARBA" id="ARBA00022475"/>
    </source>
</evidence>
<gene>
    <name evidence="12" type="ORF">bhn_I1533</name>
</gene>
<protein>
    <submittedName>
        <fullName evidence="12">ABC transporter ATP-binding/permease protein</fullName>
    </submittedName>
</protein>
<dbReference type="PROSITE" id="PS00211">
    <property type="entry name" value="ABC_TRANSPORTER_1"/>
    <property type="match status" value="1"/>
</dbReference>
<keyword evidence="6 12" id="KW-0067">ATP-binding</keyword>
<organism evidence="12 13">
    <name type="scientific">Butyrivibrio hungatei</name>
    <dbReference type="NCBI Taxonomy" id="185008"/>
    <lineage>
        <taxon>Bacteria</taxon>
        <taxon>Bacillati</taxon>
        <taxon>Bacillota</taxon>
        <taxon>Clostridia</taxon>
        <taxon>Lachnospirales</taxon>
        <taxon>Lachnospiraceae</taxon>
        <taxon>Butyrivibrio</taxon>
    </lineage>
</organism>
<dbReference type="InterPro" id="IPR003439">
    <property type="entry name" value="ABC_transporter-like_ATP-bd"/>
</dbReference>
<dbReference type="GO" id="GO:0005886">
    <property type="term" value="C:plasma membrane"/>
    <property type="evidence" value="ECO:0007669"/>
    <property type="project" value="UniProtKB-SubCell"/>
</dbReference>
<feature type="transmembrane region" description="Helical" evidence="9">
    <location>
        <begin position="231"/>
        <end position="256"/>
    </location>
</feature>
<keyword evidence="7 9" id="KW-1133">Transmembrane helix</keyword>
<dbReference type="Gene3D" id="1.20.1560.10">
    <property type="entry name" value="ABC transporter type 1, transmembrane domain"/>
    <property type="match status" value="1"/>
</dbReference>
<keyword evidence="5" id="KW-0547">Nucleotide-binding</keyword>
<evidence type="ECO:0000256" key="7">
    <source>
        <dbReference type="ARBA" id="ARBA00022989"/>
    </source>
</evidence>
<evidence type="ECO:0000259" key="11">
    <source>
        <dbReference type="PROSITE" id="PS50929"/>
    </source>
</evidence>
<dbReference type="InterPro" id="IPR017871">
    <property type="entry name" value="ABC_transporter-like_CS"/>
</dbReference>
<dbReference type="SUPFAM" id="SSF52540">
    <property type="entry name" value="P-loop containing nucleoside triphosphate hydrolases"/>
    <property type="match status" value="1"/>
</dbReference>
<dbReference type="Proteomes" id="UP000179284">
    <property type="component" value="Chromosome I"/>
</dbReference>
<dbReference type="PROSITE" id="PS50893">
    <property type="entry name" value="ABC_TRANSPORTER_2"/>
    <property type="match status" value="1"/>
</dbReference>
<dbReference type="SUPFAM" id="SSF90123">
    <property type="entry name" value="ABC transporter transmembrane region"/>
    <property type="match status" value="1"/>
</dbReference>